<dbReference type="EMBL" id="BJYM01000006">
    <property type="protein sequence ID" value="GEN86948.1"/>
    <property type="molecule type" value="Genomic_DNA"/>
</dbReference>
<dbReference type="NCBIfam" id="TIGR01633">
    <property type="entry name" value="phi3626_gp14_N"/>
    <property type="match status" value="1"/>
</dbReference>
<protein>
    <recommendedName>
        <fullName evidence="5">Phage tail protein</fullName>
    </recommendedName>
</protein>
<reference evidence="3 4" key="1">
    <citation type="submission" date="2019-07" db="EMBL/GenBank/DDBJ databases">
        <title>Whole genome shotgun sequence of Oceanobacillus sojae NBRC 105379.</title>
        <authorList>
            <person name="Hosoyama A."/>
            <person name="Uohara A."/>
            <person name="Ohji S."/>
            <person name="Ichikawa N."/>
        </authorList>
    </citation>
    <scope>NUCLEOTIDE SEQUENCE [LARGE SCALE GENOMIC DNA]</scope>
    <source>
        <strain evidence="3 4">NBRC 105379</strain>
    </source>
</reference>
<feature type="domain" description="Siphovirus-type tail component C-terminal" evidence="2">
    <location>
        <begin position="139"/>
        <end position="231"/>
    </location>
</feature>
<evidence type="ECO:0000259" key="2">
    <source>
        <dbReference type="Pfam" id="PF22768"/>
    </source>
</evidence>
<sequence length="232" mass="27233">MIFNGESKSYIRVRRELFRPPSPPIEFDTIDYSKGGSRVVKKRFTGFTFTVPVKIISPNKRIEELKEELSDWLIHEDPKKLGFKDIPNRYYLAYYESMELDERPYSATGEINFYLPDGRRIGEEKALNISSSNTNYTITGQDKAPWTVEAVFTRNTNEFELITNQGLYLLLGYDFIEGDRLTIKYEGREVWLNGRDLRHAIRLKTNYELLSPGNLQVRASHNCILKYDERYF</sequence>
<gene>
    <name evidence="3" type="ORF">OSO01_16870</name>
</gene>
<evidence type="ECO:0000259" key="1">
    <source>
        <dbReference type="Pfam" id="PF05709"/>
    </source>
</evidence>
<keyword evidence="4" id="KW-1185">Reference proteome</keyword>
<feature type="domain" description="Siphovirus-type tail component RIFT-related" evidence="1">
    <location>
        <begin position="13"/>
        <end position="114"/>
    </location>
</feature>
<evidence type="ECO:0000313" key="3">
    <source>
        <dbReference type="EMBL" id="GEN86948.1"/>
    </source>
</evidence>
<organism evidence="3 4">
    <name type="scientific">Oceanobacillus sojae</name>
    <dbReference type="NCBI Taxonomy" id="582851"/>
    <lineage>
        <taxon>Bacteria</taxon>
        <taxon>Bacillati</taxon>
        <taxon>Bacillota</taxon>
        <taxon>Bacilli</taxon>
        <taxon>Bacillales</taxon>
        <taxon>Bacillaceae</taxon>
        <taxon>Oceanobacillus</taxon>
    </lineage>
</organism>
<evidence type="ECO:0000313" key="4">
    <source>
        <dbReference type="Proteomes" id="UP000321558"/>
    </source>
</evidence>
<dbReference type="Pfam" id="PF05709">
    <property type="entry name" value="Sipho_tail"/>
    <property type="match status" value="1"/>
</dbReference>
<dbReference type="Gene3D" id="2.60.120.860">
    <property type="match status" value="1"/>
</dbReference>
<dbReference type="InterPro" id="IPR054738">
    <property type="entry name" value="Siphovirus-type_tail_C"/>
</dbReference>
<comment type="caution">
    <text evidence="3">The sequence shown here is derived from an EMBL/GenBank/DDBJ whole genome shotgun (WGS) entry which is preliminary data.</text>
</comment>
<dbReference type="Proteomes" id="UP000321558">
    <property type="component" value="Unassembled WGS sequence"/>
</dbReference>
<dbReference type="OrthoDB" id="3078561at2"/>
<accession>A0A511ZHM6</accession>
<proteinExistence type="predicted"/>
<dbReference type="Gene3D" id="2.40.30.200">
    <property type="match status" value="1"/>
</dbReference>
<dbReference type="RefSeq" id="WP_147209977.1">
    <property type="nucleotide sequence ID" value="NZ_BJYM01000006.1"/>
</dbReference>
<evidence type="ECO:0008006" key="5">
    <source>
        <dbReference type="Google" id="ProtNLM"/>
    </source>
</evidence>
<dbReference type="AlphaFoldDB" id="A0A511ZHM6"/>
<dbReference type="InterPro" id="IPR006520">
    <property type="entry name" value="Dit_BPSPP_N"/>
</dbReference>
<dbReference type="InterPro" id="IPR008841">
    <property type="entry name" value="Siphovirus-type_tail_N"/>
</dbReference>
<name>A0A511ZHM6_9BACI</name>
<dbReference type="Pfam" id="PF22768">
    <property type="entry name" value="SPP1_Dit"/>
    <property type="match status" value="1"/>
</dbReference>